<dbReference type="SUPFAM" id="SSF52540">
    <property type="entry name" value="P-loop containing nucleoside triphosphate hydrolases"/>
    <property type="match status" value="1"/>
</dbReference>
<organism evidence="12 13">
    <name type="scientific">Daphnia galeata</name>
    <dbReference type="NCBI Taxonomy" id="27404"/>
    <lineage>
        <taxon>Eukaryota</taxon>
        <taxon>Metazoa</taxon>
        <taxon>Ecdysozoa</taxon>
        <taxon>Arthropoda</taxon>
        <taxon>Crustacea</taxon>
        <taxon>Branchiopoda</taxon>
        <taxon>Diplostraca</taxon>
        <taxon>Cladocera</taxon>
        <taxon>Anomopoda</taxon>
        <taxon>Daphniidae</taxon>
        <taxon>Daphnia</taxon>
    </lineage>
</organism>
<feature type="region of interest" description="Disordered" evidence="8">
    <location>
        <begin position="665"/>
        <end position="689"/>
    </location>
</feature>
<evidence type="ECO:0000256" key="10">
    <source>
        <dbReference type="SAM" id="SignalP"/>
    </source>
</evidence>
<evidence type="ECO:0000256" key="2">
    <source>
        <dbReference type="ARBA" id="ARBA00022741"/>
    </source>
</evidence>
<protein>
    <recommendedName>
        <fullName evidence="7">Nucleolar GTP-binding protein 2</fullName>
    </recommendedName>
</protein>
<comment type="subunit">
    <text evidence="6">Interacts with LYAR and RPL23A. Interacts with the nuclear importin-beta receptor and, at a lower extent, with importin-alpha.</text>
</comment>
<keyword evidence="9" id="KW-0472">Membrane</keyword>
<comment type="subcellular location">
    <subcellularLocation>
        <location evidence="1 7">Nucleus</location>
        <location evidence="1 7">Nucleolus</location>
    </subcellularLocation>
</comment>
<evidence type="ECO:0000256" key="6">
    <source>
        <dbReference type="ARBA" id="ARBA00065814"/>
    </source>
</evidence>
<dbReference type="CDD" id="cd01858">
    <property type="entry name" value="NGP_1"/>
    <property type="match status" value="1"/>
</dbReference>
<dbReference type="InterPro" id="IPR024929">
    <property type="entry name" value="GNL2_CP_dom"/>
</dbReference>
<dbReference type="FunFam" id="1.10.1580.10:FF:000001">
    <property type="entry name" value="Nucleolar GTP-binding protein 2"/>
    <property type="match status" value="1"/>
</dbReference>
<dbReference type="PANTHER" id="PTHR11089">
    <property type="entry name" value="GTP-BINDING PROTEIN-RELATED"/>
    <property type="match status" value="1"/>
</dbReference>
<dbReference type="InterPro" id="IPR023179">
    <property type="entry name" value="GTP-bd_ortho_bundle_sf"/>
</dbReference>
<feature type="transmembrane region" description="Helical" evidence="9">
    <location>
        <begin position="153"/>
        <end position="170"/>
    </location>
</feature>
<keyword evidence="9" id="KW-0812">Transmembrane</keyword>
<feature type="compositionally biased region" description="Basic and acidic residues" evidence="8">
    <location>
        <begin position="1264"/>
        <end position="1274"/>
    </location>
</feature>
<keyword evidence="9" id="KW-1133">Transmembrane helix</keyword>
<feature type="chain" id="PRO_5035179680" description="Nucleolar GTP-binding protein 2" evidence="10">
    <location>
        <begin position="18"/>
        <end position="1362"/>
    </location>
</feature>
<comment type="caution">
    <text evidence="12">The sequence shown here is derived from an EMBL/GenBank/DDBJ whole genome shotgun (WGS) entry which is preliminary data.</text>
</comment>
<evidence type="ECO:0000259" key="11">
    <source>
        <dbReference type="PROSITE" id="PS51721"/>
    </source>
</evidence>
<feature type="compositionally biased region" description="Basic and acidic residues" evidence="8">
    <location>
        <begin position="1306"/>
        <end position="1325"/>
    </location>
</feature>
<dbReference type="PROSITE" id="PS51721">
    <property type="entry name" value="G_CP"/>
    <property type="match status" value="1"/>
</dbReference>
<dbReference type="GO" id="GO:0005730">
    <property type="term" value="C:nucleolus"/>
    <property type="evidence" value="ECO:0007669"/>
    <property type="project" value="UniProtKB-SubCell"/>
</dbReference>
<gene>
    <name evidence="12" type="ORF">DGAL_LOCUS14462</name>
</gene>
<accession>A0A8J2WA66</accession>
<dbReference type="FunFam" id="3.40.50.300:FF:000559">
    <property type="entry name" value="Nuclear/nucleolar GTPase 2"/>
    <property type="match status" value="1"/>
</dbReference>
<evidence type="ECO:0000256" key="9">
    <source>
        <dbReference type="SAM" id="Phobius"/>
    </source>
</evidence>
<dbReference type="Gene3D" id="3.40.50.300">
    <property type="entry name" value="P-loop containing nucleotide triphosphate hydrolases"/>
    <property type="match status" value="1"/>
</dbReference>
<feature type="transmembrane region" description="Helical" evidence="9">
    <location>
        <begin position="236"/>
        <end position="254"/>
    </location>
</feature>
<feature type="transmembrane region" description="Helical" evidence="9">
    <location>
        <begin position="466"/>
        <end position="484"/>
    </location>
</feature>
<feature type="compositionally biased region" description="Basic and acidic residues" evidence="8">
    <location>
        <begin position="1153"/>
        <end position="1163"/>
    </location>
</feature>
<dbReference type="Pfam" id="PF01926">
    <property type="entry name" value="MMR_HSR1"/>
    <property type="match status" value="1"/>
</dbReference>
<evidence type="ECO:0000256" key="7">
    <source>
        <dbReference type="RuleBase" id="RU364023"/>
    </source>
</evidence>
<comment type="function">
    <text evidence="5">GTPase that associates with pre-60S ribosomal subunits in the nucleolus and is required for their nuclear export and maturation. May promote cell proliferation possibly by increasing p53/TP53 protein levels, and consequently those of its downstream product CDKN1A/p21, and decreasing RPL23A protein levels.</text>
</comment>
<proteinExistence type="inferred from homology"/>
<dbReference type="InterPro" id="IPR050755">
    <property type="entry name" value="TRAFAC_YlqF/YawG_RiboMat"/>
</dbReference>
<keyword evidence="2 7" id="KW-0547">Nucleotide-binding</keyword>
<evidence type="ECO:0000256" key="5">
    <source>
        <dbReference type="ARBA" id="ARBA00054763"/>
    </source>
</evidence>
<feature type="compositionally biased region" description="Acidic residues" evidence="8">
    <location>
        <begin position="1238"/>
        <end position="1262"/>
    </location>
</feature>
<evidence type="ECO:0000256" key="8">
    <source>
        <dbReference type="SAM" id="MobiDB-lite"/>
    </source>
</evidence>
<dbReference type="PANTHER" id="PTHR11089:SF9">
    <property type="entry name" value="NUCLEOLAR GTP-BINDING PROTEIN 2"/>
    <property type="match status" value="1"/>
</dbReference>
<evidence type="ECO:0000256" key="3">
    <source>
        <dbReference type="ARBA" id="ARBA00023134"/>
    </source>
</evidence>
<evidence type="ECO:0000313" key="13">
    <source>
        <dbReference type="Proteomes" id="UP000789390"/>
    </source>
</evidence>
<dbReference type="Gene3D" id="1.10.1580.10">
    <property type="match status" value="1"/>
</dbReference>
<dbReference type="GO" id="GO:0005525">
    <property type="term" value="F:GTP binding"/>
    <property type="evidence" value="ECO:0007669"/>
    <property type="project" value="UniProtKB-KW"/>
</dbReference>
<keyword evidence="4 7" id="KW-0539">Nucleus</keyword>
<name>A0A8J2WA66_9CRUS</name>
<feature type="signal peptide" evidence="10">
    <location>
        <begin position="1"/>
        <end position="17"/>
    </location>
</feature>
<evidence type="ECO:0000256" key="4">
    <source>
        <dbReference type="ARBA" id="ARBA00023242"/>
    </source>
</evidence>
<reference evidence="12" key="1">
    <citation type="submission" date="2021-11" db="EMBL/GenBank/DDBJ databases">
        <authorList>
            <person name="Schell T."/>
        </authorList>
    </citation>
    <scope>NUCLEOTIDE SEQUENCE</scope>
    <source>
        <strain evidence="12">M5</strain>
    </source>
</reference>
<dbReference type="InterPro" id="IPR027417">
    <property type="entry name" value="P-loop_NTPase"/>
</dbReference>
<keyword evidence="10" id="KW-0732">Signal</keyword>
<feature type="compositionally biased region" description="Polar residues" evidence="8">
    <location>
        <begin position="1281"/>
        <end position="1292"/>
    </location>
</feature>
<feature type="region of interest" description="Disordered" evidence="8">
    <location>
        <begin position="1179"/>
        <end position="1327"/>
    </location>
</feature>
<feature type="transmembrane region" description="Helical" evidence="9">
    <location>
        <begin position="202"/>
        <end position="224"/>
    </location>
</feature>
<dbReference type="InterPro" id="IPR030378">
    <property type="entry name" value="G_CP_dom"/>
</dbReference>
<dbReference type="Proteomes" id="UP000789390">
    <property type="component" value="Unassembled WGS sequence"/>
</dbReference>
<keyword evidence="3 7" id="KW-0342">GTP-binding</keyword>
<evidence type="ECO:0000256" key="1">
    <source>
        <dbReference type="ARBA" id="ARBA00004604"/>
    </source>
</evidence>
<keyword evidence="13" id="KW-1185">Reference proteome</keyword>
<comment type="similarity">
    <text evidence="7">Belongs to the TRAFAC class YlqF/YawG GTPase family. NOG2 subfamily.</text>
</comment>
<sequence length="1362" mass="155476">MLTVIVLCLWLIVFSASEINYESEHVLTVCDAFTIWHTQKGDRIPECPQLPLATGFFDNLTGKVYEKQCEADVTTSTSLVQSNLIERSVLILKGLVDDVKDRLEQLGVALVHAAEDVSGLNSVGQRWNHRVYSILAGSCFVLFHLQCKKFNPLLFNAFLSFLTSAVFYFVHLYYRNWLITWFFIVVAIFTGSPLYVQTWLPALGVMTFIHLAIPLLSLILRLIIEAQLLFGPMLSLVINGFSILIHVVCLIGLYIDEKFLIFKVLLLPLYQTFLSLFDHNDRHSEFVDSIRQSVDDMTTGLLSSTDFKNKSVQQLNEILASRMRQLCTNVTTSYYKSCPVLFARSCTAYVNQTELIKLDQGFEAAGQWLTSLIMPSATGSVQRTLSKQICQQISNSACRTIDVASYCSPDEILYGQAYHTFLAAVEKLKASVVVQPWLQFNWTLLDTGPTVHILFDTDWIIFGRSIASFFLVICALFLLFRGFIQSVVFVRRYRTDYQFCFGKMSGIVWRTAINIKLLVKVLLFFLSECVVRWTHEELQKIQFTEPEQGDARLAFNVQGNGTIARIMHSVLGGFSLHSKYCTKADSSLCMTPFFPVGWSTWVSLFTLTGFSRRHWYHHKLTPTIVKSMIAYYKVGVENIFCQICFQDVLASYFLKMARTIRKTDPVKKAGRKDGFNRSGHSMNPDRKISGLRGVSKARDKATIKRLQMYRNFKAKRDESGKIIRPAPFQSKVPAGTVARVEPNRRWFGNVRVVGQSALQKFQEELGQAIKDPYQVVMRQTKLPITLLKESSKFARVHLLETESFENTFGPKKQRKRPSLATGDLDSYVSSAQKFSEVYEIDKDGALVRDMPDDRELSREWIMKAGLSKRIWGELYKVIDCSDVIIQVLDARDPLGTRCRQVEAYIRKEKSHKQLFFVLNKVDLVPTWITQRWVKTLSAEYPTMAFRSSMTHPFGKGSLINLLRQFGKLHSDKKQISVGFIGYPNVGKSSVINTLRSKKVCKVAPIAGETKVWQYITLMRRIFLIDCPGVVFPTGETDEEKVLKGVVQVEKLKTPEDFIPAVLERVKKEYLRRVYRLNEWKDANDFLDQMARRTGRLLKGGEPDNNAVARMILNDWQRGKLPFFVAPVNPDASKVEEKPAEDSTPAAVEESGEQQEKEKKKFEPKLAQDFRKIRVDLKYEGDDIQPLEEQPEFTEDPSADEAEDDEDEDENLAGSSAPTDKKETEQSKSADVSQAKDVEDLDDEEDDDDYEDDEMDEEEDSDVDAASKKKQEKTLKLKSRTITKSGAFSVTPTSRSSKKGGDDDDRPENPRWKLTSRERRKIDRDQKKKKVGTHFYEVVNVKNKSKKKGFLEMAKAFRGHCKK</sequence>
<feature type="compositionally biased region" description="Basic and acidic residues" evidence="8">
    <location>
        <begin position="665"/>
        <end position="675"/>
    </location>
</feature>
<feature type="transmembrane region" description="Helical" evidence="9">
    <location>
        <begin position="177"/>
        <end position="196"/>
    </location>
</feature>
<dbReference type="InterPro" id="IPR006073">
    <property type="entry name" value="GTP-bd"/>
</dbReference>
<feature type="compositionally biased region" description="Basic and acidic residues" evidence="8">
    <location>
        <begin position="1218"/>
        <end position="1237"/>
    </location>
</feature>
<feature type="region of interest" description="Disordered" evidence="8">
    <location>
        <begin position="1130"/>
        <end position="1163"/>
    </location>
</feature>
<dbReference type="InterPro" id="IPR012971">
    <property type="entry name" value="NOG2_N_dom"/>
</dbReference>
<evidence type="ECO:0000313" key="12">
    <source>
        <dbReference type="EMBL" id="CAH0110856.1"/>
    </source>
</evidence>
<feature type="domain" description="CP-type G" evidence="11">
    <location>
        <begin position="871"/>
        <end position="1032"/>
    </location>
</feature>
<feature type="compositionally biased region" description="Acidic residues" evidence="8">
    <location>
        <begin position="1181"/>
        <end position="1210"/>
    </location>
</feature>
<dbReference type="OrthoDB" id="444945at2759"/>
<dbReference type="EMBL" id="CAKKLH010000307">
    <property type="protein sequence ID" value="CAH0110856.1"/>
    <property type="molecule type" value="Genomic_DNA"/>
</dbReference>
<dbReference type="Pfam" id="PF08153">
    <property type="entry name" value="NGP1NT"/>
    <property type="match status" value="1"/>
</dbReference>